<evidence type="ECO:0008006" key="7">
    <source>
        <dbReference type="Google" id="ProtNLM"/>
    </source>
</evidence>
<accession>A0ABW2GE99</accession>
<evidence type="ECO:0000256" key="1">
    <source>
        <dbReference type="ARBA" id="ARBA00004370"/>
    </source>
</evidence>
<dbReference type="PANTHER" id="PTHR37042:SF4">
    <property type="entry name" value="OUTER MEMBRANE PROTEIN RV1973"/>
    <property type="match status" value="1"/>
</dbReference>
<dbReference type="PANTHER" id="PTHR37042">
    <property type="entry name" value="OUTER MEMBRANE PROTEIN RV1973"/>
    <property type="match status" value="1"/>
</dbReference>
<name>A0ABW2GE99_9ACTN</name>
<feature type="compositionally biased region" description="Basic residues" evidence="3">
    <location>
        <begin position="40"/>
        <end position="51"/>
    </location>
</feature>
<evidence type="ECO:0000256" key="4">
    <source>
        <dbReference type="SAM" id="Phobius"/>
    </source>
</evidence>
<keyword evidence="2 4" id="KW-0472">Membrane</keyword>
<evidence type="ECO:0000313" key="5">
    <source>
        <dbReference type="EMBL" id="MFC7219100.1"/>
    </source>
</evidence>
<feature type="transmembrane region" description="Helical" evidence="4">
    <location>
        <begin position="74"/>
        <end position="92"/>
    </location>
</feature>
<comment type="subcellular location">
    <subcellularLocation>
        <location evidence="1">Membrane</location>
    </subcellularLocation>
</comment>
<evidence type="ECO:0000256" key="3">
    <source>
        <dbReference type="SAM" id="MobiDB-lite"/>
    </source>
</evidence>
<evidence type="ECO:0000313" key="6">
    <source>
        <dbReference type="Proteomes" id="UP001596413"/>
    </source>
</evidence>
<dbReference type="RefSeq" id="WP_386414629.1">
    <property type="nucleotide sequence ID" value="NZ_JBHSZO010000018.1"/>
</dbReference>
<comment type="caution">
    <text evidence="5">The sequence shown here is derived from an EMBL/GenBank/DDBJ whole genome shotgun (WGS) entry which is preliminary data.</text>
</comment>
<protein>
    <recommendedName>
        <fullName evidence="7">Mce-associated membrane protein</fullName>
    </recommendedName>
</protein>
<gene>
    <name evidence="5" type="ORF">ACFQLX_13120</name>
</gene>
<dbReference type="Proteomes" id="UP001596413">
    <property type="component" value="Unassembled WGS sequence"/>
</dbReference>
<reference evidence="6" key="1">
    <citation type="journal article" date="2019" name="Int. J. Syst. Evol. Microbiol.">
        <title>The Global Catalogue of Microorganisms (GCM) 10K type strain sequencing project: providing services to taxonomists for standard genome sequencing and annotation.</title>
        <authorList>
            <consortium name="The Broad Institute Genomics Platform"/>
            <consortium name="The Broad Institute Genome Sequencing Center for Infectious Disease"/>
            <person name="Wu L."/>
            <person name="Ma J."/>
        </authorList>
    </citation>
    <scope>NUCLEOTIDE SEQUENCE [LARGE SCALE GENOMIC DNA]</scope>
    <source>
        <strain evidence="6">CGMCC 1.13681</strain>
    </source>
</reference>
<keyword evidence="4" id="KW-0812">Transmembrane</keyword>
<proteinExistence type="predicted"/>
<dbReference type="EMBL" id="JBHSZO010000018">
    <property type="protein sequence ID" value="MFC7219100.1"/>
    <property type="molecule type" value="Genomic_DNA"/>
</dbReference>
<sequence length="239" mass="25254">MSTTRHLVNRRRRLAAAERDNPDRTTPAALLVKERPGAPVRKKPSPGRGRRGTTGGGDAPAAADGPRARRRVPWIPVLVALTLAFGAFGGFASSRAEALRDSPSRSNTALSDTVRTSEVTGMVKKAVADVFSYDFTAPQRQEAAAKEQLRGAAVEQHKKLVAGVVQQGAQLKTKLTTTVTDIGVVLIEGDRARVLVYADMINISTAKGGGTAASAAMFAVDAAYEGGGWRITSIDTFGR</sequence>
<feature type="region of interest" description="Disordered" evidence="3">
    <location>
        <begin position="1"/>
        <end position="67"/>
    </location>
</feature>
<keyword evidence="6" id="KW-1185">Reference proteome</keyword>
<keyword evidence="4" id="KW-1133">Transmembrane helix</keyword>
<evidence type="ECO:0000256" key="2">
    <source>
        <dbReference type="ARBA" id="ARBA00023136"/>
    </source>
</evidence>
<organism evidence="5 6">
    <name type="scientific">Streptomyces polyrhachis</name>
    <dbReference type="NCBI Taxonomy" id="1282885"/>
    <lineage>
        <taxon>Bacteria</taxon>
        <taxon>Bacillati</taxon>
        <taxon>Actinomycetota</taxon>
        <taxon>Actinomycetes</taxon>
        <taxon>Kitasatosporales</taxon>
        <taxon>Streptomycetaceae</taxon>
        <taxon>Streptomyces</taxon>
    </lineage>
</organism>